<accession>A0AAW1IHP6</accession>
<feature type="region of interest" description="Disordered" evidence="1">
    <location>
        <begin position="64"/>
        <end position="126"/>
    </location>
</feature>
<dbReference type="EMBL" id="JBDFQZ010000009">
    <property type="protein sequence ID" value="KAK9688997.1"/>
    <property type="molecule type" value="Genomic_DNA"/>
</dbReference>
<evidence type="ECO:0000256" key="1">
    <source>
        <dbReference type="SAM" id="MobiDB-lite"/>
    </source>
</evidence>
<feature type="compositionally biased region" description="Polar residues" evidence="1">
    <location>
        <begin position="70"/>
        <end position="80"/>
    </location>
</feature>
<feature type="compositionally biased region" description="Polar residues" evidence="1">
    <location>
        <begin position="106"/>
        <end position="117"/>
    </location>
</feature>
<evidence type="ECO:0000313" key="3">
    <source>
        <dbReference type="Proteomes" id="UP001443914"/>
    </source>
</evidence>
<comment type="caution">
    <text evidence="2">The sequence shown here is derived from an EMBL/GenBank/DDBJ whole genome shotgun (WGS) entry which is preliminary data.</text>
</comment>
<dbReference type="Proteomes" id="UP001443914">
    <property type="component" value="Unassembled WGS sequence"/>
</dbReference>
<evidence type="ECO:0000313" key="2">
    <source>
        <dbReference type="EMBL" id="KAK9688998.1"/>
    </source>
</evidence>
<protein>
    <submittedName>
        <fullName evidence="2">Uncharacterized protein</fullName>
    </submittedName>
</protein>
<gene>
    <name evidence="2" type="ORF">RND81_09G027000</name>
</gene>
<dbReference type="AlphaFoldDB" id="A0AAW1IHP6"/>
<organism evidence="2 3">
    <name type="scientific">Saponaria officinalis</name>
    <name type="common">Common soapwort</name>
    <name type="synonym">Lychnis saponaria</name>
    <dbReference type="NCBI Taxonomy" id="3572"/>
    <lineage>
        <taxon>Eukaryota</taxon>
        <taxon>Viridiplantae</taxon>
        <taxon>Streptophyta</taxon>
        <taxon>Embryophyta</taxon>
        <taxon>Tracheophyta</taxon>
        <taxon>Spermatophyta</taxon>
        <taxon>Magnoliopsida</taxon>
        <taxon>eudicotyledons</taxon>
        <taxon>Gunneridae</taxon>
        <taxon>Pentapetalae</taxon>
        <taxon>Caryophyllales</taxon>
        <taxon>Caryophyllaceae</taxon>
        <taxon>Caryophylleae</taxon>
        <taxon>Saponaria</taxon>
    </lineage>
</organism>
<name>A0AAW1IHP6_SAPOF</name>
<reference evidence="2 3" key="1">
    <citation type="submission" date="2024-03" db="EMBL/GenBank/DDBJ databases">
        <title>WGS assembly of Saponaria officinalis var. Norfolk2.</title>
        <authorList>
            <person name="Jenkins J."/>
            <person name="Shu S."/>
            <person name="Grimwood J."/>
            <person name="Barry K."/>
            <person name="Goodstein D."/>
            <person name="Schmutz J."/>
            <person name="Leebens-Mack J."/>
            <person name="Osbourn A."/>
        </authorList>
    </citation>
    <scope>NUCLEOTIDE SEQUENCE [LARGE SCALE GENOMIC DNA]</scope>
    <source>
        <strain evidence="3">cv. Norfolk2</strain>
        <strain evidence="2">JIC</strain>
        <tissue evidence="2">Leaf</tissue>
    </source>
</reference>
<feature type="compositionally biased region" description="Basic and acidic residues" evidence="1">
    <location>
        <begin position="81"/>
        <end position="91"/>
    </location>
</feature>
<keyword evidence="3" id="KW-1185">Reference proteome</keyword>
<proteinExistence type="predicted"/>
<sequence length="142" mass="16029">MGIVSGVSGAVSKRENLRWEKQHGGGRKVGWIFDSIGKYAIDFAVSDDCRGILHKTVEEEIRDQLPRKPCNNSEKTVSNSSEKKTQTKMDELPEEMSAVKHKTKASSEVTGTMSSNKLPPEQLKEKDFLLPNKRRIMIRSRL</sequence>
<dbReference type="EMBL" id="JBDFQZ010000009">
    <property type="protein sequence ID" value="KAK9688998.1"/>
    <property type="molecule type" value="Genomic_DNA"/>
</dbReference>